<dbReference type="Proteomes" id="UP001283361">
    <property type="component" value="Unassembled WGS sequence"/>
</dbReference>
<dbReference type="AlphaFoldDB" id="A0AAE0Z3Y1"/>
<keyword evidence="3" id="KW-1185">Reference proteome</keyword>
<dbReference type="EMBL" id="JAWDGP010004736">
    <property type="protein sequence ID" value="KAK3762245.1"/>
    <property type="molecule type" value="Genomic_DNA"/>
</dbReference>
<comment type="caution">
    <text evidence="2">The sequence shown here is derived from an EMBL/GenBank/DDBJ whole genome shotgun (WGS) entry which is preliminary data.</text>
</comment>
<evidence type="ECO:0000256" key="1">
    <source>
        <dbReference type="SAM" id="MobiDB-lite"/>
    </source>
</evidence>
<protein>
    <submittedName>
        <fullName evidence="2">Uncharacterized protein</fullName>
    </submittedName>
</protein>
<gene>
    <name evidence="2" type="ORF">RRG08_031537</name>
</gene>
<organism evidence="2 3">
    <name type="scientific">Elysia crispata</name>
    <name type="common">lettuce slug</name>
    <dbReference type="NCBI Taxonomy" id="231223"/>
    <lineage>
        <taxon>Eukaryota</taxon>
        <taxon>Metazoa</taxon>
        <taxon>Spiralia</taxon>
        <taxon>Lophotrochozoa</taxon>
        <taxon>Mollusca</taxon>
        <taxon>Gastropoda</taxon>
        <taxon>Heterobranchia</taxon>
        <taxon>Euthyneura</taxon>
        <taxon>Panpulmonata</taxon>
        <taxon>Sacoglossa</taxon>
        <taxon>Placobranchoidea</taxon>
        <taxon>Plakobranchidae</taxon>
        <taxon>Elysia</taxon>
    </lineage>
</organism>
<evidence type="ECO:0000313" key="3">
    <source>
        <dbReference type="Proteomes" id="UP001283361"/>
    </source>
</evidence>
<proteinExistence type="predicted"/>
<accession>A0AAE0Z3Y1</accession>
<feature type="region of interest" description="Disordered" evidence="1">
    <location>
        <begin position="1"/>
        <end position="22"/>
    </location>
</feature>
<evidence type="ECO:0000313" key="2">
    <source>
        <dbReference type="EMBL" id="KAK3762245.1"/>
    </source>
</evidence>
<sequence length="85" mass="9289">MIKRKSNTQEAENKKQPQTTPSFCLLTLRDKSPDATDTGSLVLCTSGSGATGPRDAPAHSAEIYCSLRRRSCVFRTLVLVLFCIV</sequence>
<reference evidence="2" key="1">
    <citation type="journal article" date="2023" name="G3 (Bethesda)">
        <title>A reference genome for the long-term kleptoplast-retaining sea slug Elysia crispata morphotype clarki.</title>
        <authorList>
            <person name="Eastman K.E."/>
            <person name="Pendleton A.L."/>
            <person name="Shaikh M.A."/>
            <person name="Suttiyut T."/>
            <person name="Ogas R."/>
            <person name="Tomko P."/>
            <person name="Gavelis G."/>
            <person name="Widhalm J.R."/>
            <person name="Wisecaver J.H."/>
        </authorList>
    </citation>
    <scope>NUCLEOTIDE SEQUENCE</scope>
    <source>
        <strain evidence="2">ECLA1</strain>
    </source>
</reference>
<name>A0AAE0Z3Y1_9GAST</name>